<evidence type="ECO:0000313" key="1">
    <source>
        <dbReference type="EMBL" id="KAK2942050.1"/>
    </source>
</evidence>
<protein>
    <recommendedName>
        <fullName evidence="3">SPRY domain-containing protein</fullName>
    </recommendedName>
</protein>
<comment type="caution">
    <text evidence="1">The sequence shown here is derived from an EMBL/GenBank/DDBJ whole genome shotgun (WGS) entry which is preliminary data.</text>
</comment>
<dbReference type="EMBL" id="JARBJD010000439">
    <property type="protein sequence ID" value="KAK2942050.1"/>
    <property type="molecule type" value="Genomic_DNA"/>
</dbReference>
<organism evidence="1 2">
    <name type="scientific">Blattamonas nauphoetae</name>
    <dbReference type="NCBI Taxonomy" id="2049346"/>
    <lineage>
        <taxon>Eukaryota</taxon>
        <taxon>Metamonada</taxon>
        <taxon>Preaxostyla</taxon>
        <taxon>Oxymonadida</taxon>
        <taxon>Blattamonas</taxon>
    </lineage>
</organism>
<proteinExistence type="predicted"/>
<accession>A0ABQ9WRC7</accession>
<name>A0ABQ9WRC7_9EUKA</name>
<keyword evidence="2" id="KW-1185">Reference proteome</keyword>
<dbReference type="Proteomes" id="UP001281761">
    <property type="component" value="Unassembled WGS sequence"/>
</dbReference>
<reference evidence="1 2" key="1">
    <citation type="journal article" date="2022" name="bioRxiv">
        <title>Genomics of Preaxostyla Flagellates Illuminates Evolutionary Transitions and the Path Towards Mitochondrial Loss.</title>
        <authorList>
            <person name="Novak L.V.F."/>
            <person name="Treitli S.C."/>
            <person name="Pyrih J."/>
            <person name="Halakuc P."/>
            <person name="Pipaliya S.V."/>
            <person name="Vacek V."/>
            <person name="Brzon O."/>
            <person name="Soukal P."/>
            <person name="Eme L."/>
            <person name="Dacks J.B."/>
            <person name="Karnkowska A."/>
            <person name="Elias M."/>
            <person name="Hampl V."/>
        </authorList>
    </citation>
    <scope>NUCLEOTIDE SEQUENCE [LARGE SCALE GENOMIC DNA]</scope>
    <source>
        <strain evidence="1">NAU3</strain>
        <tissue evidence="1">Gut</tissue>
    </source>
</reference>
<sequence length="208" mass="22611">MVFPPLLFTAPSHFIVRSSIVTRTAGAITLKRSTNTSLILIGDPVTAGIVSVTMTILSLPATDSYTGEIFISLLDTTTPDTEVDEIIGCNIKNSVALSSSTGRINSNTPSTRRVTGLPLNYSHLKEGACVRMEVDMESTPPTVQFFMNGKAGRSYVSGLSPSVRISFTVFVQETSFRIDRIERQQGPTPIAQEMKEIRMGTMDDSVSR</sequence>
<gene>
    <name evidence="1" type="ORF">BLNAU_23041</name>
</gene>
<evidence type="ECO:0000313" key="2">
    <source>
        <dbReference type="Proteomes" id="UP001281761"/>
    </source>
</evidence>
<evidence type="ECO:0008006" key="3">
    <source>
        <dbReference type="Google" id="ProtNLM"/>
    </source>
</evidence>